<feature type="region of interest" description="Disordered" evidence="1">
    <location>
        <begin position="39"/>
        <end position="64"/>
    </location>
</feature>
<feature type="region of interest" description="Disordered" evidence="1">
    <location>
        <begin position="1"/>
        <end position="26"/>
    </location>
</feature>
<evidence type="ECO:0000313" key="3">
    <source>
        <dbReference type="Proteomes" id="UP001295444"/>
    </source>
</evidence>
<keyword evidence="3" id="KW-1185">Reference proteome</keyword>
<feature type="compositionally biased region" description="Polar residues" evidence="1">
    <location>
        <begin position="42"/>
        <end position="53"/>
    </location>
</feature>
<reference evidence="2" key="1">
    <citation type="submission" date="2022-03" db="EMBL/GenBank/DDBJ databases">
        <authorList>
            <person name="Alioto T."/>
            <person name="Alioto T."/>
            <person name="Gomez Garrido J."/>
        </authorList>
    </citation>
    <scope>NUCLEOTIDE SEQUENCE</scope>
</reference>
<feature type="non-terminal residue" evidence="2">
    <location>
        <position position="1"/>
    </location>
</feature>
<gene>
    <name evidence="2" type="ORF">PECUL_23A051570</name>
</gene>
<protein>
    <submittedName>
        <fullName evidence="2">Uncharacterized protein</fullName>
    </submittedName>
</protein>
<name>A0AAD1RWP0_PELCU</name>
<dbReference type="EMBL" id="OW240914">
    <property type="protein sequence ID" value="CAH2277713.1"/>
    <property type="molecule type" value="Genomic_DNA"/>
</dbReference>
<sequence length="74" mass="7763">CQGELLQSSSKPPRRHPTPPPLPTNRGIHCLPLQVDHAGLTSGANQNPSTISGMASIETGSARPPTLIYAPHCT</sequence>
<feature type="non-terminal residue" evidence="2">
    <location>
        <position position="74"/>
    </location>
</feature>
<dbReference type="Proteomes" id="UP001295444">
    <property type="component" value="Chromosome 03"/>
</dbReference>
<dbReference type="AlphaFoldDB" id="A0AAD1RWP0"/>
<evidence type="ECO:0000313" key="2">
    <source>
        <dbReference type="EMBL" id="CAH2277713.1"/>
    </source>
</evidence>
<evidence type="ECO:0000256" key="1">
    <source>
        <dbReference type="SAM" id="MobiDB-lite"/>
    </source>
</evidence>
<accession>A0AAD1RWP0</accession>
<proteinExistence type="predicted"/>
<feature type="compositionally biased region" description="Polar residues" evidence="1">
    <location>
        <begin position="1"/>
        <end position="11"/>
    </location>
</feature>
<organism evidence="2 3">
    <name type="scientific">Pelobates cultripes</name>
    <name type="common">Western spadefoot toad</name>
    <dbReference type="NCBI Taxonomy" id="61616"/>
    <lineage>
        <taxon>Eukaryota</taxon>
        <taxon>Metazoa</taxon>
        <taxon>Chordata</taxon>
        <taxon>Craniata</taxon>
        <taxon>Vertebrata</taxon>
        <taxon>Euteleostomi</taxon>
        <taxon>Amphibia</taxon>
        <taxon>Batrachia</taxon>
        <taxon>Anura</taxon>
        <taxon>Pelobatoidea</taxon>
        <taxon>Pelobatidae</taxon>
        <taxon>Pelobates</taxon>
    </lineage>
</organism>